<protein>
    <submittedName>
        <fullName evidence="2">Uncharacterized protein</fullName>
    </submittedName>
</protein>
<dbReference type="HOGENOM" id="CLU_2387075_0_0_1"/>
<name>A0A0C3P3X9_PISTI</name>
<evidence type="ECO:0000313" key="2">
    <source>
        <dbReference type="EMBL" id="KIO02176.1"/>
    </source>
</evidence>
<feature type="region of interest" description="Disordered" evidence="1">
    <location>
        <begin position="37"/>
        <end position="94"/>
    </location>
</feature>
<feature type="compositionally biased region" description="Polar residues" evidence="1">
    <location>
        <begin position="1"/>
        <end position="14"/>
    </location>
</feature>
<evidence type="ECO:0000256" key="1">
    <source>
        <dbReference type="SAM" id="MobiDB-lite"/>
    </source>
</evidence>
<dbReference type="Proteomes" id="UP000054217">
    <property type="component" value="Unassembled WGS sequence"/>
</dbReference>
<gene>
    <name evidence="2" type="ORF">M404DRAFT_1002596</name>
</gene>
<accession>A0A0C3P3X9</accession>
<dbReference type="InParanoid" id="A0A0C3P3X9"/>
<keyword evidence="3" id="KW-1185">Reference proteome</keyword>
<organism evidence="2 3">
    <name type="scientific">Pisolithus tinctorius Marx 270</name>
    <dbReference type="NCBI Taxonomy" id="870435"/>
    <lineage>
        <taxon>Eukaryota</taxon>
        <taxon>Fungi</taxon>
        <taxon>Dikarya</taxon>
        <taxon>Basidiomycota</taxon>
        <taxon>Agaricomycotina</taxon>
        <taxon>Agaricomycetes</taxon>
        <taxon>Agaricomycetidae</taxon>
        <taxon>Boletales</taxon>
        <taxon>Sclerodermatineae</taxon>
        <taxon>Pisolithaceae</taxon>
        <taxon>Pisolithus</taxon>
    </lineage>
</organism>
<dbReference type="EMBL" id="KN831983">
    <property type="protein sequence ID" value="KIO02176.1"/>
    <property type="molecule type" value="Genomic_DNA"/>
</dbReference>
<dbReference type="AlphaFoldDB" id="A0A0C3P3X9"/>
<evidence type="ECO:0000313" key="3">
    <source>
        <dbReference type="Proteomes" id="UP000054217"/>
    </source>
</evidence>
<proteinExistence type="predicted"/>
<reference evidence="2 3" key="1">
    <citation type="submission" date="2014-04" db="EMBL/GenBank/DDBJ databases">
        <authorList>
            <consortium name="DOE Joint Genome Institute"/>
            <person name="Kuo A."/>
            <person name="Kohler A."/>
            <person name="Costa M.D."/>
            <person name="Nagy L.G."/>
            <person name="Floudas D."/>
            <person name="Copeland A."/>
            <person name="Barry K.W."/>
            <person name="Cichocki N."/>
            <person name="Veneault-Fourrey C."/>
            <person name="LaButti K."/>
            <person name="Lindquist E.A."/>
            <person name="Lipzen A."/>
            <person name="Lundell T."/>
            <person name="Morin E."/>
            <person name="Murat C."/>
            <person name="Sun H."/>
            <person name="Tunlid A."/>
            <person name="Henrissat B."/>
            <person name="Grigoriev I.V."/>
            <person name="Hibbett D.S."/>
            <person name="Martin F."/>
            <person name="Nordberg H.P."/>
            <person name="Cantor M.N."/>
            <person name="Hua S.X."/>
        </authorList>
    </citation>
    <scope>NUCLEOTIDE SEQUENCE [LARGE SCALE GENOMIC DNA]</scope>
    <source>
        <strain evidence="2 3">Marx 270</strain>
    </source>
</reference>
<feature type="region of interest" description="Disordered" evidence="1">
    <location>
        <begin position="1"/>
        <end position="23"/>
    </location>
</feature>
<sequence length="94" mass="10082">MIRQVTEQSTSSKAGTMVAAPDQRRQLLPSVSYIHGNANRTSCTASHDPSDSYSPHSPVGGGTISTRTKKRDLGRLIGVAQPMGCPKQDRDRAC</sequence>
<reference evidence="3" key="2">
    <citation type="submission" date="2015-01" db="EMBL/GenBank/DDBJ databases">
        <title>Evolutionary Origins and Diversification of the Mycorrhizal Mutualists.</title>
        <authorList>
            <consortium name="DOE Joint Genome Institute"/>
            <consortium name="Mycorrhizal Genomics Consortium"/>
            <person name="Kohler A."/>
            <person name="Kuo A."/>
            <person name="Nagy L.G."/>
            <person name="Floudas D."/>
            <person name="Copeland A."/>
            <person name="Barry K.W."/>
            <person name="Cichocki N."/>
            <person name="Veneault-Fourrey C."/>
            <person name="LaButti K."/>
            <person name="Lindquist E.A."/>
            <person name="Lipzen A."/>
            <person name="Lundell T."/>
            <person name="Morin E."/>
            <person name="Murat C."/>
            <person name="Riley R."/>
            <person name="Ohm R."/>
            <person name="Sun H."/>
            <person name="Tunlid A."/>
            <person name="Henrissat B."/>
            <person name="Grigoriev I.V."/>
            <person name="Hibbett D.S."/>
            <person name="Martin F."/>
        </authorList>
    </citation>
    <scope>NUCLEOTIDE SEQUENCE [LARGE SCALE GENOMIC DNA]</scope>
    <source>
        <strain evidence="3">Marx 270</strain>
    </source>
</reference>